<evidence type="ECO:0000256" key="9">
    <source>
        <dbReference type="ARBA" id="ARBA00023180"/>
    </source>
</evidence>
<keyword evidence="7 11" id="KW-0472">Membrane</keyword>
<evidence type="ECO:0000313" key="15">
    <source>
        <dbReference type="Proteomes" id="UP001187315"/>
    </source>
</evidence>
<dbReference type="GO" id="GO:0005615">
    <property type="term" value="C:extracellular space"/>
    <property type="evidence" value="ECO:0007669"/>
    <property type="project" value="TreeGrafter"/>
</dbReference>
<evidence type="ECO:0000313" key="14">
    <source>
        <dbReference type="EMBL" id="KAK2845883.1"/>
    </source>
</evidence>
<dbReference type="GO" id="GO:0042612">
    <property type="term" value="C:MHC class I protein complex"/>
    <property type="evidence" value="ECO:0007669"/>
    <property type="project" value="UniProtKB-KW"/>
</dbReference>
<organism evidence="14 15">
    <name type="scientific">Tachysurus vachellii</name>
    <name type="common">Darkbarbel catfish</name>
    <name type="synonym">Pelteobagrus vachellii</name>
    <dbReference type="NCBI Taxonomy" id="175792"/>
    <lineage>
        <taxon>Eukaryota</taxon>
        <taxon>Metazoa</taxon>
        <taxon>Chordata</taxon>
        <taxon>Craniata</taxon>
        <taxon>Vertebrata</taxon>
        <taxon>Euteleostomi</taxon>
        <taxon>Actinopterygii</taxon>
        <taxon>Neopterygii</taxon>
        <taxon>Teleostei</taxon>
        <taxon>Ostariophysi</taxon>
        <taxon>Siluriformes</taxon>
        <taxon>Bagridae</taxon>
        <taxon>Tachysurus</taxon>
    </lineage>
</organism>
<reference evidence="14" key="1">
    <citation type="submission" date="2023-08" db="EMBL/GenBank/DDBJ databases">
        <title>Pelteobagrus vachellii genome.</title>
        <authorList>
            <person name="Liu H."/>
        </authorList>
    </citation>
    <scope>NUCLEOTIDE SEQUENCE</scope>
    <source>
        <strain evidence="14">PRFRI_2022a</strain>
        <tissue evidence="14">Muscle</tissue>
    </source>
</reference>
<sequence>MKTIFLLILLCSFRKSTASHWMQYVTAITPEINSTVGKLDDEQFVCYRSTKVISKAQWIEHIDNDVPDYWENEKNRMWGENEDLQHHLNQIVEHFHDIKGNHTLHRMHRCELDDNGTQKGFIKFYYDWQDFIVLNLANGNWTAANDGAESFLKNWESAIHESNHWKHHLNTCIKWLRLLLEWKASHMLQNITPITPAINSTSGQLVADVQLLLLCTNATKFPETDAGKGSDGRRDLPLATILGVIVLVVVAAAAAFCCMKWKMKNGDIPLKDYLKNVNFNNCPFKTRLSDFTAVPVEPSFED</sequence>
<comment type="subcellular location">
    <subcellularLocation>
        <location evidence="1">Membrane</location>
        <topology evidence="1">Single-pass type I membrane protein</topology>
    </subcellularLocation>
</comment>
<keyword evidence="5" id="KW-0391">Immunity</keyword>
<dbReference type="InterPro" id="IPR011162">
    <property type="entry name" value="MHC_I/II-like_Ag-recog"/>
</dbReference>
<dbReference type="Gene3D" id="3.30.500.10">
    <property type="entry name" value="MHC class I-like antigen recognition-like"/>
    <property type="match status" value="1"/>
</dbReference>
<keyword evidence="15" id="KW-1185">Reference proteome</keyword>
<dbReference type="GO" id="GO:0006955">
    <property type="term" value="P:immune response"/>
    <property type="evidence" value="ECO:0007669"/>
    <property type="project" value="TreeGrafter"/>
</dbReference>
<dbReference type="InterPro" id="IPR001039">
    <property type="entry name" value="MHC_I_a_a1/a2"/>
</dbReference>
<dbReference type="InterPro" id="IPR011161">
    <property type="entry name" value="MHC_I-like_Ag-recog"/>
</dbReference>
<keyword evidence="2" id="KW-0490">MHC I</keyword>
<dbReference type="Pfam" id="PF00129">
    <property type="entry name" value="MHC_I"/>
    <property type="match status" value="1"/>
</dbReference>
<dbReference type="InterPro" id="IPR037055">
    <property type="entry name" value="MHC_I-like_Ag-recog_sf"/>
</dbReference>
<evidence type="ECO:0000256" key="2">
    <source>
        <dbReference type="ARBA" id="ARBA00022451"/>
    </source>
</evidence>
<keyword evidence="8" id="KW-1015">Disulfide bond</keyword>
<accession>A0AA88SRS0</accession>
<evidence type="ECO:0000256" key="12">
    <source>
        <dbReference type="SAM" id="SignalP"/>
    </source>
</evidence>
<evidence type="ECO:0000256" key="3">
    <source>
        <dbReference type="ARBA" id="ARBA00022692"/>
    </source>
</evidence>
<dbReference type="SUPFAM" id="SSF54452">
    <property type="entry name" value="MHC antigen-recognition domain"/>
    <property type="match status" value="1"/>
</dbReference>
<keyword evidence="9" id="KW-0325">Glycoprotein</keyword>
<dbReference type="PRINTS" id="PR01638">
    <property type="entry name" value="MHCCLASSI"/>
</dbReference>
<protein>
    <recommendedName>
        <fullName evidence="13">MHC class I-like antigen recognition-like domain-containing protein</fullName>
    </recommendedName>
</protein>
<evidence type="ECO:0000256" key="4">
    <source>
        <dbReference type="ARBA" id="ARBA00022729"/>
    </source>
</evidence>
<evidence type="ECO:0000256" key="6">
    <source>
        <dbReference type="ARBA" id="ARBA00022989"/>
    </source>
</evidence>
<comment type="similarity">
    <text evidence="10">Belongs to the MHC class I family.</text>
</comment>
<dbReference type="Proteomes" id="UP001187315">
    <property type="component" value="Unassembled WGS sequence"/>
</dbReference>
<feature type="domain" description="MHC class I-like antigen recognition-like" evidence="13">
    <location>
        <begin position="35"/>
        <end position="182"/>
    </location>
</feature>
<dbReference type="PANTHER" id="PTHR16675:SF242">
    <property type="entry name" value="MAJOR HISTOCOMPATIBILITY COMPLEX CLASS I-RELATED GENE PROTEIN"/>
    <property type="match status" value="1"/>
</dbReference>
<evidence type="ECO:0000256" key="10">
    <source>
        <dbReference type="RuleBase" id="RU004439"/>
    </source>
</evidence>
<keyword evidence="6 11" id="KW-1133">Transmembrane helix</keyword>
<feature type="signal peptide" evidence="12">
    <location>
        <begin position="1"/>
        <end position="18"/>
    </location>
</feature>
<dbReference type="AlphaFoldDB" id="A0AA88SRS0"/>
<feature type="transmembrane region" description="Helical" evidence="11">
    <location>
        <begin position="238"/>
        <end position="259"/>
    </location>
</feature>
<keyword evidence="3 11" id="KW-0812">Transmembrane</keyword>
<evidence type="ECO:0000256" key="8">
    <source>
        <dbReference type="ARBA" id="ARBA00023157"/>
    </source>
</evidence>
<dbReference type="InterPro" id="IPR050208">
    <property type="entry name" value="MHC_class-I_related"/>
</dbReference>
<dbReference type="EMBL" id="JAVHJS010000010">
    <property type="protein sequence ID" value="KAK2845883.1"/>
    <property type="molecule type" value="Genomic_DNA"/>
</dbReference>
<evidence type="ECO:0000256" key="7">
    <source>
        <dbReference type="ARBA" id="ARBA00023136"/>
    </source>
</evidence>
<evidence type="ECO:0000256" key="11">
    <source>
        <dbReference type="SAM" id="Phobius"/>
    </source>
</evidence>
<keyword evidence="4 12" id="KW-0732">Signal</keyword>
<dbReference type="GO" id="GO:0009897">
    <property type="term" value="C:external side of plasma membrane"/>
    <property type="evidence" value="ECO:0007669"/>
    <property type="project" value="TreeGrafter"/>
</dbReference>
<dbReference type="GO" id="GO:0002474">
    <property type="term" value="P:antigen processing and presentation of peptide antigen via MHC class I"/>
    <property type="evidence" value="ECO:0007669"/>
    <property type="project" value="UniProtKB-KW"/>
</dbReference>
<dbReference type="PANTHER" id="PTHR16675">
    <property type="entry name" value="MHC CLASS I-RELATED"/>
    <property type="match status" value="1"/>
</dbReference>
<gene>
    <name evidence="14" type="ORF">Q7C36_010737</name>
</gene>
<evidence type="ECO:0000259" key="13">
    <source>
        <dbReference type="Pfam" id="PF00129"/>
    </source>
</evidence>
<proteinExistence type="inferred from homology"/>
<name>A0AA88SRS0_TACVA</name>
<comment type="caution">
    <text evidence="14">The sequence shown here is derived from an EMBL/GenBank/DDBJ whole genome shotgun (WGS) entry which is preliminary data.</text>
</comment>
<evidence type="ECO:0000256" key="5">
    <source>
        <dbReference type="ARBA" id="ARBA00022859"/>
    </source>
</evidence>
<evidence type="ECO:0000256" key="1">
    <source>
        <dbReference type="ARBA" id="ARBA00004479"/>
    </source>
</evidence>
<feature type="chain" id="PRO_5041669586" description="MHC class I-like antigen recognition-like domain-containing protein" evidence="12">
    <location>
        <begin position="19"/>
        <end position="302"/>
    </location>
</feature>